<dbReference type="AlphaFoldDB" id="A0A0F9S5F7"/>
<name>A0A0F9S5F7_9ZZZZ</name>
<gene>
    <name evidence="1" type="ORF">LCGC14_0561840</name>
</gene>
<organism evidence="1">
    <name type="scientific">marine sediment metagenome</name>
    <dbReference type="NCBI Taxonomy" id="412755"/>
    <lineage>
        <taxon>unclassified sequences</taxon>
        <taxon>metagenomes</taxon>
        <taxon>ecological metagenomes</taxon>
    </lineage>
</organism>
<dbReference type="EMBL" id="LAZR01000801">
    <property type="protein sequence ID" value="KKN57472.1"/>
    <property type="molecule type" value="Genomic_DNA"/>
</dbReference>
<protein>
    <submittedName>
        <fullName evidence="1">Uncharacterized protein</fullName>
    </submittedName>
</protein>
<sequence length="152" mass="16250">MTVTRANVENVSIHRTGPLMAKAGMDGTTVDGTNADLASPIAWALRQAGYSVADITNPTTSEVASASDDVDEVLDLTELRVLEDIMGSLDDVDVTVGPRKEALSQLATQVQKRIKSVQDRVEKTYGFGAAALETGTITYQFAEHFSGSENDE</sequence>
<reference evidence="1" key="1">
    <citation type="journal article" date="2015" name="Nature">
        <title>Complex archaea that bridge the gap between prokaryotes and eukaryotes.</title>
        <authorList>
            <person name="Spang A."/>
            <person name="Saw J.H."/>
            <person name="Jorgensen S.L."/>
            <person name="Zaremba-Niedzwiedzka K."/>
            <person name="Martijn J."/>
            <person name="Lind A.E."/>
            <person name="van Eijk R."/>
            <person name="Schleper C."/>
            <person name="Guy L."/>
            <person name="Ettema T.J."/>
        </authorList>
    </citation>
    <scope>NUCLEOTIDE SEQUENCE</scope>
</reference>
<evidence type="ECO:0000313" key="1">
    <source>
        <dbReference type="EMBL" id="KKN57472.1"/>
    </source>
</evidence>
<proteinExistence type="predicted"/>
<comment type="caution">
    <text evidence="1">The sequence shown here is derived from an EMBL/GenBank/DDBJ whole genome shotgun (WGS) entry which is preliminary data.</text>
</comment>
<accession>A0A0F9S5F7</accession>